<reference evidence="1" key="1">
    <citation type="submission" date="2022-06" db="EMBL/GenBank/DDBJ databases">
        <title>Phylogenomic reconstructions and comparative analyses of Kickxellomycotina fungi.</title>
        <authorList>
            <person name="Reynolds N.K."/>
            <person name="Stajich J.E."/>
            <person name="Barry K."/>
            <person name="Grigoriev I.V."/>
            <person name="Crous P."/>
            <person name="Smith M.E."/>
        </authorList>
    </citation>
    <scope>NUCLEOTIDE SEQUENCE</scope>
    <source>
        <strain evidence="1">RSA 2271</strain>
    </source>
</reference>
<evidence type="ECO:0000313" key="2">
    <source>
        <dbReference type="Proteomes" id="UP001145114"/>
    </source>
</evidence>
<name>A0ACC1HCU0_9FUNG</name>
<dbReference type="Proteomes" id="UP001145114">
    <property type="component" value="Unassembled WGS sequence"/>
</dbReference>
<protein>
    <submittedName>
        <fullName evidence="1">Uncharacterized protein</fullName>
    </submittedName>
</protein>
<dbReference type="EMBL" id="JAMZIH010006367">
    <property type="protein sequence ID" value="KAJ1673997.1"/>
    <property type="molecule type" value="Genomic_DNA"/>
</dbReference>
<organism evidence="1 2">
    <name type="scientific">Spiromyces aspiralis</name>
    <dbReference type="NCBI Taxonomy" id="68401"/>
    <lineage>
        <taxon>Eukaryota</taxon>
        <taxon>Fungi</taxon>
        <taxon>Fungi incertae sedis</taxon>
        <taxon>Zoopagomycota</taxon>
        <taxon>Kickxellomycotina</taxon>
        <taxon>Kickxellomycetes</taxon>
        <taxon>Kickxellales</taxon>
        <taxon>Kickxellaceae</taxon>
        <taxon>Spiromyces</taxon>
    </lineage>
</organism>
<proteinExistence type="predicted"/>
<accession>A0ACC1HCU0</accession>
<evidence type="ECO:0000313" key="1">
    <source>
        <dbReference type="EMBL" id="KAJ1673997.1"/>
    </source>
</evidence>
<comment type="caution">
    <text evidence="1">The sequence shown here is derived from an EMBL/GenBank/DDBJ whole genome shotgun (WGS) entry which is preliminary data.</text>
</comment>
<keyword evidence="2" id="KW-1185">Reference proteome</keyword>
<sequence length="343" mass="37891">MASNATHPVPTTPSPPENLRRPLEVLTENLAQSNYYEAHQGIRSVALRFVKKRDYGSAVELIYTGAWELATHDQWNSVADLALLLLDVYSRSHVKVEPQSKDRLYDLLQNFPPTNKAVVKVTEATVRWSISEGGNPAGDPELHHFFGSLYKMGGLYEQAERHFLFGTKQSPVAYGLMLVDWARGCEATEDYGMFAARGVLGYLVTNWFGGAVTCLSTFMKAFKERKIGVVEQREAVRGRISTAYCPGHPVLNFVNLLLQVVERSNGSPTSKASDVFRRLREQYATWFGKNEACINKMLDQIGLTYFGIQPARPVNPLADLMSGIFGSGATRNPAGLPGGAGLD</sequence>
<gene>
    <name evidence="1" type="ORF">EV182_004169</name>
</gene>